<dbReference type="SUPFAM" id="SSF49899">
    <property type="entry name" value="Concanavalin A-like lectins/glucanases"/>
    <property type="match status" value="1"/>
</dbReference>
<feature type="region of interest" description="Disordered" evidence="1">
    <location>
        <begin position="679"/>
        <end position="767"/>
    </location>
</feature>
<dbReference type="AlphaFoldDB" id="A0A3A8B7B1"/>
<evidence type="ECO:0000256" key="1">
    <source>
        <dbReference type="SAM" id="MobiDB-lite"/>
    </source>
</evidence>
<dbReference type="CDD" id="cd00146">
    <property type="entry name" value="PKD"/>
    <property type="match status" value="1"/>
</dbReference>
<evidence type="ECO:0000259" key="2">
    <source>
        <dbReference type="PROSITE" id="PS50093"/>
    </source>
</evidence>
<dbReference type="RefSeq" id="WP_121169083.1">
    <property type="nucleotide sequence ID" value="NZ_RAPE01000008.1"/>
</dbReference>
<dbReference type="SUPFAM" id="SSF49299">
    <property type="entry name" value="PKD domain"/>
    <property type="match status" value="1"/>
</dbReference>
<dbReference type="InterPro" id="IPR006626">
    <property type="entry name" value="PbH1"/>
</dbReference>
<dbReference type="Gene3D" id="2.60.40.10">
    <property type="entry name" value="Immunoglobulins"/>
    <property type="match status" value="1"/>
</dbReference>
<sequence>MTTYTVSSAEELQTVLNSASGGDAIELAAGDYGNLSLRRLNFDSEVTVRSADPDDPAVFNTINITESSNVTFDSLFIDFMPTENTVEWSSAFRAVQGVSSITLRNSKIEGGDSIAGISPDSEPGEQGASGILGEPIGRAVTISGTNIVVENNDISHFFKGIVMSGSDNSLLNNEIYDLRTSPVVGSGSNLIIDGNYFHDSNPWKMGGAGDHGDYVHLWTGPGGQPMSNITITNNVFSDEEGGSLLGIYLDDNKNGVGYTNVTVEGNVIHSSTGQAVRFENVSDATISRNTILNNDGVEMRGSQLVLTDGSRDIRFEDNIISTFFGEAQQKAMADKGFIFSNNIDVNYDNPNAENFVGQIFADSRLGGSGLWEKILLPGSVAEGLGSPLMHLDKGASPLTPIFKVEHAEGESRDLVLRADQTRGPDGVAIDADAQFIWDFGDGTGATGQVVRHAYADAGRYEATLTVVMPDGATAKAVSEVAIMGADMLSYDPATGLFQAEGYGDTTAIADTDKASVSTAEGHGIDLGATGSQVGIGKEYLSRLFGADSFDMAMTLRADTLGSTGEVARVHGNFLLSIAPRGEVSLQLWTDTQSKTLTTTGVTVNDGADHDIRVVFDGEASSLMIYVDDQLAGATEIEGNMRGDYPRNLGFGNPWGKQNFDGTLTAFDLDVGNQDFPDYKGDLAVIPDDAEPISEPTIDGVDEDGATQPEAPDTEPSPDEPSAPDPAEEPVDEVPPPQDNDTPDSVEPPSDDATQPGQDHTDIPVDDVSAPLYTADFARIETGESGAKLIGDAHVAQNTDGEAEVVLDGHRDFVALGRIQELEDSQQFNLSLDFQRSEVDSGTERMVWNHMKFGVALQDDALLIHVANTDQPFHKAIKIANAGVGDTDVHSLNVAVDAEADRLQVVLDGELLLDEQNMDLDFVGSGGHEWGWSIGTAWNRFYEGSVSDFQLDDEAVFLDDAAVLI</sequence>
<dbReference type="SUPFAM" id="SSF51126">
    <property type="entry name" value="Pectin lyase-like"/>
    <property type="match status" value="1"/>
</dbReference>
<organism evidence="3 4">
    <name type="scientific">Roseovarius spongiae</name>
    <dbReference type="NCBI Taxonomy" id="2320272"/>
    <lineage>
        <taxon>Bacteria</taxon>
        <taxon>Pseudomonadati</taxon>
        <taxon>Pseudomonadota</taxon>
        <taxon>Alphaproteobacteria</taxon>
        <taxon>Rhodobacterales</taxon>
        <taxon>Roseobacteraceae</taxon>
        <taxon>Roseovarius</taxon>
    </lineage>
</organism>
<protein>
    <submittedName>
        <fullName evidence="3">PKD domain-containing protein</fullName>
    </submittedName>
</protein>
<dbReference type="SMART" id="SM00710">
    <property type="entry name" value="PbH1"/>
    <property type="match status" value="6"/>
</dbReference>
<dbReference type="Gene3D" id="2.160.20.10">
    <property type="entry name" value="Single-stranded right-handed beta-helix, Pectin lyase-like"/>
    <property type="match status" value="1"/>
</dbReference>
<evidence type="ECO:0000313" key="3">
    <source>
        <dbReference type="EMBL" id="RKF12441.1"/>
    </source>
</evidence>
<name>A0A3A8B7B1_9RHOB</name>
<proteinExistence type="predicted"/>
<dbReference type="Pfam" id="PF13229">
    <property type="entry name" value="Beta_helix"/>
    <property type="match status" value="1"/>
</dbReference>
<dbReference type="EMBL" id="RAPE01000008">
    <property type="protein sequence ID" value="RKF12441.1"/>
    <property type="molecule type" value="Genomic_DNA"/>
</dbReference>
<dbReference type="PROSITE" id="PS50093">
    <property type="entry name" value="PKD"/>
    <property type="match status" value="1"/>
</dbReference>
<dbReference type="SMART" id="SM00089">
    <property type="entry name" value="PKD"/>
    <property type="match status" value="1"/>
</dbReference>
<gene>
    <name evidence="3" type="ORF">D6850_18400</name>
</gene>
<dbReference type="InterPro" id="IPR035986">
    <property type="entry name" value="PKD_dom_sf"/>
</dbReference>
<dbReference type="Proteomes" id="UP000281128">
    <property type="component" value="Unassembled WGS sequence"/>
</dbReference>
<evidence type="ECO:0000313" key="4">
    <source>
        <dbReference type="Proteomes" id="UP000281128"/>
    </source>
</evidence>
<dbReference type="InterPro" id="IPR013320">
    <property type="entry name" value="ConA-like_dom_sf"/>
</dbReference>
<comment type="caution">
    <text evidence="3">The sequence shown here is derived from an EMBL/GenBank/DDBJ whole genome shotgun (WGS) entry which is preliminary data.</text>
</comment>
<dbReference type="InterPro" id="IPR039448">
    <property type="entry name" value="Beta_helix"/>
</dbReference>
<keyword evidence="4" id="KW-1185">Reference proteome</keyword>
<dbReference type="OrthoDB" id="3938151at2"/>
<reference evidence="3 4" key="1">
    <citation type="submission" date="2018-09" db="EMBL/GenBank/DDBJ databases">
        <title>Roseovarius spongiae sp. nov., isolated from a marine sponge.</title>
        <authorList>
            <person name="Zhuang L."/>
            <person name="Luo L."/>
        </authorList>
    </citation>
    <scope>NUCLEOTIDE SEQUENCE [LARGE SCALE GENOMIC DNA]</scope>
    <source>
        <strain evidence="3 4">HN-E21</strain>
    </source>
</reference>
<feature type="domain" description="PKD" evidence="2">
    <location>
        <begin position="435"/>
        <end position="482"/>
    </location>
</feature>
<dbReference type="Gene3D" id="2.60.120.200">
    <property type="match status" value="1"/>
</dbReference>
<dbReference type="InterPro" id="IPR011050">
    <property type="entry name" value="Pectin_lyase_fold/virulence"/>
</dbReference>
<accession>A0A3A8B7B1</accession>
<dbReference type="InterPro" id="IPR012334">
    <property type="entry name" value="Pectin_lyas_fold"/>
</dbReference>
<dbReference type="InterPro" id="IPR000601">
    <property type="entry name" value="PKD_dom"/>
</dbReference>
<dbReference type="InterPro" id="IPR022409">
    <property type="entry name" value="PKD/Chitinase_dom"/>
</dbReference>
<dbReference type="Pfam" id="PF18911">
    <property type="entry name" value="PKD_4"/>
    <property type="match status" value="1"/>
</dbReference>
<dbReference type="InterPro" id="IPR013783">
    <property type="entry name" value="Ig-like_fold"/>
</dbReference>